<dbReference type="AlphaFoldDB" id="A0A9W7SLQ7"/>
<evidence type="ECO:0000256" key="6">
    <source>
        <dbReference type="ARBA" id="ARBA00023136"/>
    </source>
</evidence>
<proteinExistence type="inferred from homology"/>
<feature type="domain" description="Major facilitator superfamily (MFS) profile" evidence="10">
    <location>
        <begin position="39"/>
        <end position="485"/>
    </location>
</feature>
<dbReference type="PANTHER" id="PTHR48022">
    <property type="entry name" value="PLASTIDIC GLUCOSE TRANSPORTER 4"/>
    <property type="match status" value="1"/>
</dbReference>
<feature type="region of interest" description="Disordered" evidence="8">
    <location>
        <begin position="534"/>
        <end position="566"/>
    </location>
</feature>
<keyword evidence="12" id="KW-1185">Reference proteome</keyword>
<sequence>MLHLGRSFASCFPPSLSQFGIGSMKNFYGLRGTALNIAIAVVAGTDFALFGYDQGVMGGLLTLKSFLKYFPQISTAGKTGAAASRASNIQGITVGGYTLGCFFGALATIWLGNILGRKRTIFVGSTIMIIGATIQCSSYSLGQLIASRLITGFGNGMNTSTVPTWQAETSKSHRRGQMVMIEGMLIVFGVMLSYWIDLGFSFLEPSTTAWRFPIAFQIVLALFIVCTIPGLPESPRWLVLKGRDQRALEVLAALQDLPEDDPIVQDEFRAVKDTVFEMAKGSFSDVFKTNKNRNLHRTILGYVNQMFQQISGINIITYYAATIFEQSIGLSSFLSRLLAACNGTEYFLASFIAIFTIEKIGRRKLMLFGAAGQAASMAILAGATSQGTGNQGLGILAAVFLFVFNSFFAVGWLGMTWLYPAEITPLDIRAPANAISTTANWIFNFMVVMVTPVAFNSIGYKTYVVFAVINAFMIPCVYLFFPETAYRSLEEMDEIFHQVHGLKGAFTVVKVAREKPHRYGKNGELLIAWDETEEAREVERRRSSVGQQGGKPYGMDDGVAEKKEVV</sequence>
<feature type="transmembrane region" description="Helical" evidence="9">
    <location>
        <begin position="333"/>
        <end position="353"/>
    </location>
</feature>
<dbReference type="InterPro" id="IPR050360">
    <property type="entry name" value="MFS_Sugar_Transporters"/>
</dbReference>
<feature type="transmembrane region" description="Helical" evidence="9">
    <location>
        <begin position="94"/>
        <end position="115"/>
    </location>
</feature>
<evidence type="ECO:0000256" key="7">
    <source>
        <dbReference type="RuleBase" id="RU003346"/>
    </source>
</evidence>
<dbReference type="InterPro" id="IPR005829">
    <property type="entry name" value="Sugar_transporter_CS"/>
</dbReference>
<dbReference type="Proteomes" id="UP001138500">
    <property type="component" value="Unassembled WGS sequence"/>
</dbReference>
<dbReference type="Pfam" id="PF00083">
    <property type="entry name" value="Sugar_tr"/>
    <property type="match status" value="1"/>
</dbReference>
<evidence type="ECO:0000256" key="9">
    <source>
        <dbReference type="SAM" id="Phobius"/>
    </source>
</evidence>
<evidence type="ECO:0000256" key="8">
    <source>
        <dbReference type="SAM" id="MobiDB-lite"/>
    </source>
</evidence>
<feature type="transmembrane region" description="Helical" evidence="9">
    <location>
        <begin position="179"/>
        <end position="196"/>
    </location>
</feature>
<evidence type="ECO:0000256" key="3">
    <source>
        <dbReference type="ARBA" id="ARBA00022448"/>
    </source>
</evidence>
<keyword evidence="11" id="KW-0762">Sugar transport</keyword>
<keyword evidence="5 9" id="KW-1133">Transmembrane helix</keyword>
<dbReference type="PANTHER" id="PTHR48022:SF68">
    <property type="entry name" value="MAJOR FACILITATOR SUPERFAMILY (MFS) PROFILE DOMAIN-CONTAINING PROTEIN-RELATED"/>
    <property type="match status" value="1"/>
</dbReference>
<reference evidence="11 12" key="1">
    <citation type="journal article" date="2018" name="IMA Fungus">
        <title>IMA Genome-F 10: Nine draft genome sequences of Claviceps purpurea s.lat., including C. arundinis, C. humidiphila, and C. cf. spartinae, pseudomolecules for the pitch canker pathogen Fusarium circinatum, draft genome of Davidsoniella eucalypti, Grosmannia galeiformis, Quambalaria eucalypti, and Teratosphaeria destructans.</title>
        <authorList>
            <person name="Wingfield B.D."/>
            <person name="Liu M."/>
            <person name="Nguyen H.D."/>
            <person name="Lane F.A."/>
            <person name="Morgan S.W."/>
            <person name="De Vos L."/>
            <person name="Wilken P.M."/>
            <person name="Duong T.A."/>
            <person name="Aylward J."/>
            <person name="Coetzee M.P."/>
            <person name="Dadej K."/>
            <person name="De Beer Z.W."/>
            <person name="Findlay W."/>
            <person name="Havenga M."/>
            <person name="Kolarik M."/>
            <person name="Menzies J.G."/>
            <person name="Naidoo K."/>
            <person name="Pochopski O."/>
            <person name="Shoukouhi P."/>
            <person name="Santana Q.C."/>
            <person name="Seifert K.A."/>
            <person name="Soal N."/>
            <person name="Steenkamp E.T."/>
            <person name="Tatham C.T."/>
            <person name="van der Nest M.A."/>
            <person name="Wingfield M.J."/>
        </authorList>
    </citation>
    <scope>NUCLEOTIDE SEQUENCE [LARGE SCALE GENOMIC DNA]</scope>
    <source>
        <strain evidence="11">CMW44962</strain>
    </source>
</reference>
<evidence type="ECO:0000256" key="5">
    <source>
        <dbReference type="ARBA" id="ARBA00022989"/>
    </source>
</evidence>
<gene>
    <name evidence="11" type="ORF">Tdes44962_MAKER04701</name>
</gene>
<dbReference type="Gene3D" id="1.20.1250.20">
    <property type="entry name" value="MFS general substrate transporter like domains"/>
    <property type="match status" value="1"/>
</dbReference>
<organism evidence="11 12">
    <name type="scientific">Teratosphaeria destructans</name>
    <dbReference type="NCBI Taxonomy" id="418781"/>
    <lineage>
        <taxon>Eukaryota</taxon>
        <taxon>Fungi</taxon>
        <taxon>Dikarya</taxon>
        <taxon>Ascomycota</taxon>
        <taxon>Pezizomycotina</taxon>
        <taxon>Dothideomycetes</taxon>
        <taxon>Dothideomycetidae</taxon>
        <taxon>Mycosphaerellales</taxon>
        <taxon>Teratosphaeriaceae</taxon>
        <taxon>Teratosphaeria</taxon>
    </lineage>
</organism>
<dbReference type="PROSITE" id="PS00216">
    <property type="entry name" value="SUGAR_TRANSPORT_1"/>
    <property type="match status" value="1"/>
</dbReference>
<dbReference type="PROSITE" id="PS50850">
    <property type="entry name" value="MFS"/>
    <property type="match status" value="1"/>
</dbReference>
<comment type="similarity">
    <text evidence="2 7">Belongs to the major facilitator superfamily. Sugar transporter (TC 2.A.1.1) family.</text>
</comment>
<keyword evidence="4 9" id="KW-0812">Transmembrane</keyword>
<dbReference type="NCBIfam" id="TIGR00879">
    <property type="entry name" value="SP"/>
    <property type="match status" value="1"/>
</dbReference>
<dbReference type="FunFam" id="1.20.1250.20:FF:000061">
    <property type="entry name" value="MFS sugar transporter"/>
    <property type="match status" value="1"/>
</dbReference>
<dbReference type="OrthoDB" id="6612291at2759"/>
<evidence type="ECO:0000259" key="10">
    <source>
        <dbReference type="PROSITE" id="PS50850"/>
    </source>
</evidence>
<dbReference type="GO" id="GO:0016020">
    <property type="term" value="C:membrane"/>
    <property type="evidence" value="ECO:0007669"/>
    <property type="project" value="UniProtKB-SubCell"/>
</dbReference>
<dbReference type="EMBL" id="RIBY02002212">
    <property type="protein sequence ID" value="KAH9822732.1"/>
    <property type="molecule type" value="Genomic_DNA"/>
</dbReference>
<feature type="transmembrane region" description="Helical" evidence="9">
    <location>
        <begin position="208"/>
        <end position="231"/>
    </location>
</feature>
<evidence type="ECO:0000256" key="4">
    <source>
        <dbReference type="ARBA" id="ARBA00022692"/>
    </source>
</evidence>
<reference evidence="11 12" key="2">
    <citation type="journal article" date="2021" name="Curr. Genet.">
        <title>Genetic response to nitrogen starvation in the aggressive Eucalyptus foliar pathogen Teratosphaeria destructans.</title>
        <authorList>
            <person name="Havenga M."/>
            <person name="Wingfield B.D."/>
            <person name="Wingfield M.J."/>
            <person name="Dreyer L.L."/>
            <person name="Roets F."/>
            <person name="Aylward J."/>
        </authorList>
    </citation>
    <scope>NUCLEOTIDE SEQUENCE [LARGE SCALE GENOMIC DNA]</scope>
    <source>
        <strain evidence="11">CMW44962</strain>
    </source>
</reference>
<keyword evidence="6 9" id="KW-0472">Membrane</keyword>
<dbReference type="GO" id="GO:0005351">
    <property type="term" value="F:carbohydrate:proton symporter activity"/>
    <property type="evidence" value="ECO:0007669"/>
    <property type="project" value="TreeGrafter"/>
</dbReference>
<protein>
    <submittedName>
        <fullName evidence="11">Sugar transporter TC2A11 family</fullName>
    </submittedName>
</protein>
<feature type="transmembrane region" description="Helical" evidence="9">
    <location>
        <begin position="299"/>
        <end position="321"/>
    </location>
</feature>
<dbReference type="PRINTS" id="PR00171">
    <property type="entry name" value="SUGRTRNSPORT"/>
</dbReference>
<feature type="transmembrane region" description="Helical" evidence="9">
    <location>
        <begin position="439"/>
        <end position="458"/>
    </location>
</feature>
<evidence type="ECO:0000256" key="2">
    <source>
        <dbReference type="ARBA" id="ARBA00010992"/>
    </source>
</evidence>
<dbReference type="SUPFAM" id="SSF103473">
    <property type="entry name" value="MFS general substrate transporter"/>
    <property type="match status" value="1"/>
</dbReference>
<dbReference type="InterPro" id="IPR020846">
    <property type="entry name" value="MFS_dom"/>
</dbReference>
<evidence type="ECO:0000313" key="12">
    <source>
        <dbReference type="Proteomes" id="UP001138500"/>
    </source>
</evidence>
<dbReference type="InterPro" id="IPR003663">
    <property type="entry name" value="Sugar/inositol_transpt"/>
</dbReference>
<accession>A0A9W7SLQ7</accession>
<evidence type="ECO:0000313" key="11">
    <source>
        <dbReference type="EMBL" id="KAH9822732.1"/>
    </source>
</evidence>
<name>A0A9W7SLQ7_9PEZI</name>
<comment type="subcellular location">
    <subcellularLocation>
        <location evidence="1">Membrane</location>
        <topology evidence="1">Multi-pass membrane protein</topology>
    </subcellularLocation>
</comment>
<feature type="transmembrane region" description="Helical" evidence="9">
    <location>
        <begin position="464"/>
        <end position="481"/>
    </location>
</feature>
<dbReference type="InterPro" id="IPR036259">
    <property type="entry name" value="MFS_trans_sf"/>
</dbReference>
<keyword evidence="3 7" id="KW-0813">Transport</keyword>
<evidence type="ECO:0000256" key="1">
    <source>
        <dbReference type="ARBA" id="ARBA00004141"/>
    </source>
</evidence>
<comment type="caution">
    <text evidence="11">The sequence shown here is derived from an EMBL/GenBank/DDBJ whole genome shotgun (WGS) entry which is preliminary data.</text>
</comment>
<dbReference type="InterPro" id="IPR005828">
    <property type="entry name" value="MFS_sugar_transport-like"/>
</dbReference>
<feature type="transmembrane region" description="Helical" evidence="9">
    <location>
        <begin position="395"/>
        <end position="419"/>
    </location>
</feature>